<evidence type="ECO:0000313" key="6">
    <source>
        <dbReference type="Proteomes" id="UP000280344"/>
    </source>
</evidence>
<dbReference type="PROSITE" id="PS50983">
    <property type="entry name" value="FE_B12_PBP"/>
    <property type="match status" value="1"/>
</dbReference>
<evidence type="ECO:0000256" key="1">
    <source>
        <dbReference type="ARBA" id="ARBA00008814"/>
    </source>
</evidence>
<dbReference type="InterPro" id="IPR050902">
    <property type="entry name" value="ABC_Transporter_SBP"/>
</dbReference>
<dbReference type="OrthoDB" id="9797850at2"/>
<evidence type="ECO:0000259" key="4">
    <source>
        <dbReference type="PROSITE" id="PS50983"/>
    </source>
</evidence>
<feature type="domain" description="Fe/B12 periplasmic-binding" evidence="4">
    <location>
        <begin position="97"/>
        <end position="359"/>
    </location>
</feature>
<dbReference type="InterPro" id="IPR002491">
    <property type="entry name" value="ABC_transptr_periplasmic_BD"/>
</dbReference>
<keyword evidence="6" id="KW-1185">Reference proteome</keyword>
<proteinExistence type="inferred from homology"/>
<dbReference type="GO" id="GO:0071281">
    <property type="term" value="P:cellular response to iron ion"/>
    <property type="evidence" value="ECO:0007669"/>
    <property type="project" value="TreeGrafter"/>
</dbReference>
<feature type="chain" id="PRO_5039104992" evidence="3">
    <location>
        <begin position="23"/>
        <end position="359"/>
    </location>
</feature>
<dbReference type="KEGG" id="flh:EJ997_05705"/>
<dbReference type="AlphaFoldDB" id="A0A3Q9G3T1"/>
<name>A0A3Q9G3T1_9ACTO</name>
<feature type="signal peptide" evidence="3">
    <location>
        <begin position="1"/>
        <end position="22"/>
    </location>
</feature>
<protein>
    <submittedName>
        <fullName evidence="5">ABC transporter substrate-binding protein</fullName>
    </submittedName>
</protein>
<keyword evidence="3" id="KW-0732">Signal</keyword>
<evidence type="ECO:0000313" key="5">
    <source>
        <dbReference type="EMBL" id="AZQ76904.1"/>
    </source>
</evidence>
<reference evidence="5 6" key="1">
    <citation type="submission" date="2018-12" db="EMBL/GenBank/DDBJ databases">
        <title>Complete genome sequence of Flaviflexus sp. H23T48.</title>
        <authorList>
            <person name="Bae J.-W."/>
            <person name="Lee J.-Y."/>
        </authorList>
    </citation>
    <scope>NUCLEOTIDE SEQUENCE [LARGE SCALE GENOMIC DNA]</scope>
    <source>
        <strain evidence="5 6">H23T48</strain>
    </source>
</reference>
<dbReference type="Proteomes" id="UP000280344">
    <property type="component" value="Chromosome"/>
</dbReference>
<feature type="region of interest" description="Disordered" evidence="2">
    <location>
        <begin position="27"/>
        <end position="82"/>
    </location>
</feature>
<dbReference type="PANTHER" id="PTHR30535:SF34">
    <property type="entry name" value="MOLYBDATE-BINDING PROTEIN MOLA"/>
    <property type="match status" value="1"/>
</dbReference>
<dbReference type="SUPFAM" id="SSF53807">
    <property type="entry name" value="Helical backbone' metal receptor"/>
    <property type="match status" value="1"/>
</dbReference>
<dbReference type="PROSITE" id="PS51257">
    <property type="entry name" value="PROKAR_LIPOPROTEIN"/>
    <property type="match status" value="1"/>
</dbReference>
<dbReference type="Gene3D" id="3.40.50.1980">
    <property type="entry name" value="Nitrogenase molybdenum iron protein domain"/>
    <property type="match status" value="2"/>
</dbReference>
<dbReference type="PANTHER" id="PTHR30535">
    <property type="entry name" value="VITAMIN B12-BINDING PROTEIN"/>
    <property type="match status" value="1"/>
</dbReference>
<accession>A0A3Q9G3T1</accession>
<evidence type="ECO:0000256" key="2">
    <source>
        <dbReference type="SAM" id="MobiDB-lite"/>
    </source>
</evidence>
<dbReference type="Pfam" id="PF01497">
    <property type="entry name" value="Peripla_BP_2"/>
    <property type="match status" value="1"/>
</dbReference>
<evidence type="ECO:0000256" key="3">
    <source>
        <dbReference type="SAM" id="SignalP"/>
    </source>
</evidence>
<organism evidence="5 6">
    <name type="scientific">Flaviflexus ciconiae</name>
    <dbReference type="NCBI Taxonomy" id="2496867"/>
    <lineage>
        <taxon>Bacteria</taxon>
        <taxon>Bacillati</taxon>
        <taxon>Actinomycetota</taxon>
        <taxon>Actinomycetes</taxon>
        <taxon>Actinomycetales</taxon>
        <taxon>Actinomycetaceae</taxon>
        <taxon>Flaviflexus</taxon>
    </lineage>
</organism>
<feature type="compositionally biased region" description="Low complexity" evidence="2">
    <location>
        <begin position="49"/>
        <end position="74"/>
    </location>
</feature>
<comment type="similarity">
    <text evidence="1">Belongs to the bacterial solute-binding protein 8 family.</text>
</comment>
<sequence length="359" mass="37072">MKVRITAPKIISLAAVSALALAACGADTEQEDSGAGPSTIQVQTEEPGGDVSSGNDDAVSGSDDSSSDAQVDASPGTWPRTVDLGDQQIEIAEEPARIIAVSAETADMALRLAGPERVIAVPASSQSEASTVPDLASQVEQVLPPGTDPDPEQILAMGPDLVLNTTRHGGEETAGDQLEQTGVPVLNLDPSSFSTPEDIAETLVLLGEALGEEDLAAELSAQFLADIEEIDAEATNSGTRFLALMARGDSIMAMDDSIMLPGMAVRAGAVNAEETIGLTQTRPIDAEMIAVANPDVIFVEDFQGMGLEPFEETLSNPALADVPAVANDRVYLVPMSEASGTSGLNTAAGYRTIVDALNE</sequence>
<gene>
    <name evidence="5" type="ORF">EJ997_05705</name>
</gene>
<dbReference type="EMBL" id="CP034593">
    <property type="protein sequence ID" value="AZQ76904.1"/>
    <property type="molecule type" value="Genomic_DNA"/>
</dbReference>
<dbReference type="RefSeq" id="WP_126703710.1">
    <property type="nucleotide sequence ID" value="NZ_CP034593.1"/>
</dbReference>